<reference evidence="5 6" key="1">
    <citation type="submission" date="2014-12" db="EMBL/GenBank/DDBJ databases">
        <title>Comparative genomics of the lactic acid bacteria isolated from the honey bee gut.</title>
        <authorList>
            <person name="Ellegaard K.M."/>
            <person name="Tamarit D."/>
            <person name="Javelind E."/>
            <person name="Olofsson T."/>
            <person name="Andersson S.G."/>
            <person name="Vasquez A."/>
        </authorList>
    </citation>
    <scope>NUCLEOTIDE SEQUENCE [LARGE SCALE GENOMIC DNA]</scope>
    <source>
        <strain evidence="5 6">Bin7</strain>
    </source>
</reference>
<dbReference type="Gene3D" id="3.40.190.10">
    <property type="entry name" value="Periplasmic binding protein-like II"/>
    <property type="match status" value="1"/>
</dbReference>
<comment type="similarity">
    <text evidence="1">Belongs to the bacterial solute-binding protein 1 family.</text>
</comment>
<gene>
    <name evidence="5" type="ORF">JF70_01140</name>
</gene>
<evidence type="ECO:0000313" key="6">
    <source>
        <dbReference type="Proteomes" id="UP000033567"/>
    </source>
</evidence>
<keyword evidence="2" id="KW-0813">Transport</keyword>
<evidence type="ECO:0000313" key="5">
    <source>
        <dbReference type="EMBL" id="KJY52034.1"/>
    </source>
</evidence>
<accession>A0A0F4L1F1</accession>
<sequence>MNTVRKTTAVIAAAVLTMGVLSGCGGTGASSSSQGRVYYMNQKGENNEQFVQLGKLFTKDTGIPFDITTASPGNYEQTLKSELAKTNAPTLIGLDNNDFPNWVDYCDDLSGTRMYKDLQNRDYVLKDGDTVKAIPFVLDRYGIIYNRAILKKYFAADWASIHSEQEVRGFDALKKMVEEIQAHKSDLGIKGAFTSAGFEASSRPRYGDMLPHIPVFYEYRDQNTTVIPSKVSGKYVPNLKKIFDLMIKNETVAPTQLSGATLDDAISEFALGDAAFIEMGSWAYPQLRGKKVSDKDMGVFPLYMGIPGEENSGLTISSNYFAINSKASQKDKDATKKFLDWMLDNDGARKIVTDTMGFETPFKSYAKAGFKTKNPILRANDVYAKRNCYDLVIRPLPTAQWALTMADAMLEYAQGTGPWSKVESSFVDGWTSEYNTVHKS</sequence>
<dbReference type="SUPFAM" id="SSF53850">
    <property type="entry name" value="Periplasmic binding protein-like II"/>
    <property type="match status" value="1"/>
</dbReference>
<protein>
    <recommendedName>
        <fullName evidence="7">ABC transporter substrate-binding protein</fullName>
    </recommendedName>
</protein>
<evidence type="ECO:0008006" key="7">
    <source>
        <dbReference type="Google" id="ProtNLM"/>
    </source>
</evidence>
<comment type="caution">
    <text evidence="5">The sequence shown here is derived from an EMBL/GenBank/DDBJ whole genome shotgun (WGS) entry which is preliminary data.</text>
</comment>
<evidence type="ECO:0000256" key="1">
    <source>
        <dbReference type="ARBA" id="ARBA00008520"/>
    </source>
</evidence>
<name>A0A0F4L1F1_9BIFI</name>
<proteinExistence type="inferred from homology"/>
<organism evidence="5 6">
    <name type="scientific">Bifidobacterium mellis</name>
    <dbReference type="NCBI Taxonomy" id="1293823"/>
    <lineage>
        <taxon>Bacteria</taxon>
        <taxon>Bacillati</taxon>
        <taxon>Actinomycetota</taxon>
        <taxon>Actinomycetes</taxon>
        <taxon>Bifidobacteriales</taxon>
        <taxon>Bifidobacteriaceae</taxon>
        <taxon>Bifidobacterium</taxon>
    </lineage>
</organism>
<dbReference type="RefSeq" id="WP_052690643.1">
    <property type="nucleotide sequence ID" value="NZ_KQ033885.1"/>
</dbReference>
<keyword evidence="6" id="KW-1185">Reference proteome</keyword>
<dbReference type="EMBL" id="JWMF01000003">
    <property type="protein sequence ID" value="KJY52034.1"/>
    <property type="molecule type" value="Genomic_DNA"/>
</dbReference>
<evidence type="ECO:0000256" key="2">
    <source>
        <dbReference type="ARBA" id="ARBA00022448"/>
    </source>
</evidence>
<evidence type="ECO:0000256" key="3">
    <source>
        <dbReference type="ARBA" id="ARBA00022729"/>
    </source>
</evidence>
<dbReference type="PATRIC" id="fig|1684.5.peg.120"/>
<dbReference type="InterPro" id="IPR006059">
    <property type="entry name" value="SBP"/>
</dbReference>
<dbReference type="PROSITE" id="PS51257">
    <property type="entry name" value="PROKAR_LIPOPROTEIN"/>
    <property type="match status" value="1"/>
</dbReference>
<evidence type="ECO:0000256" key="4">
    <source>
        <dbReference type="SAM" id="SignalP"/>
    </source>
</evidence>
<feature type="chain" id="PRO_5038530214" description="ABC transporter substrate-binding protein" evidence="4">
    <location>
        <begin position="23"/>
        <end position="440"/>
    </location>
</feature>
<keyword evidence="3 4" id="KW-0732">Signal</keyword>
<dbReference type="PANTHER" id="PTHR43649:SF34">
    <property type="entry name" value="ABC TRANSPORTER PERIPLASMIC-BINDING PROTEIN YCJN-RELATED"/>
    <property type="match status" value="1"/>
</dbReference>
<dbReference type="Proteomes" id="UP000033567">
    <property type="component" value="Unassembled WGS sequence"/>
</dbReference>
<dbReference type="PANTHER" id="PTHR43649">
    <property type="entry name" value="ARABINOSE-BINDING PROTEIN-RELATED"/>
    <property type="match status" value="1"/>
</dbReference>
<dbReference type="InterPro" id="IPR050490">
    <property type="entry name" value="Bact_solute-bd_prot1"/>
</dbReference>
<dbReference type="Pfam" id="PF13416">
    <property type="entry name" value="SBP_bac_8"/>
    <property type="match status" value="1"/>
</dbReference>
<dbReference type="AlphaFoldDB" id="A0A0F4L1F1"/>
<feature type="signal peptide" evidence="4">
    <location>
        <begin position="1"/>
        <end position="22"/>
    </location>
</feature>